<comment type="caution">
    <text evidence="1">The sequence shown here is derived from an EMBL/GenBank/DDBJ whole genome shotgun (WGS) entry which is preliminary data.</text>
</comment>
<dbReference type="InterPro" id="IPR036691">
    <property type="entry name" value="Endo/exonu/phosph_ase_sf"/>
</dbReference>
<gene>
    <name evidence="1" type="ORF">SAMN06265361_101114</name>
</gene>
<organism evidence="1 2">
    <name type="scientific">Laceyella tengchongensis</name>
    <dbReference type="NCBI Taxonomy" id="574699"/>
    <lineage>
        <taxon>Bacteria</taxon>
        <taxon>Bacillati</taxon>
        <taxon>Bacillota</taxon>
        <taxon>Bacilli</taxon>
        <taxon>Bacillales</taxon>
        <taxon>Thermoactinomycetaceae</taxon>
        <taxon>Laceyella</taxon>
    </lineage>
</organism>
<evidence type="ECO:0000313" key="2">
    <source>
        <dbReference type="Proteomes" id="UP001157946"/>
    </source>
</evidence>
<dbReference type="Proteomes" id="UP001157946">
    <property type="component" value="Unassembled WGS sequence"/>
</dbReference>
<dbReference type="Gene3D" id="3.60.10.10">
    <property type="entry name" value="Endonuclease/exonuclease/phosphatase"/>
    <property type="match status" value="1"/>
</dbReference>
<sequence length="263" mass="30381">MRVATWYVDRRRLNHGHLDLIQQVIPDILAVQGLKQAGFDRITESKRFDQGRFSFDLTNEEYAAKEHGVAIFVKHPYTIKHVCLISDMPPNAKAIAAEVMKDDRVFVVASVDIPNGSEYKEQKALALFALMRWVKERKEMPTLGGIKYTGPEVDHPDLSKVQFWGDVDTEGGKALIHGDATLFKDAYRDYLDQRSDLKQEIVKKSPQGPLAMTYKSPKKSKPYRYDYIFKSPHFEVEYMEHLWEKSQSLSTHALVYTDLKWLK</sequence>
<dbReference type="AlphaFoldDB" id="A0AA45WII1"/>
<keyword evidence="2" id="KW-1185">Reference proteome</keyword>
<proteinExistence type="predicted"/>
<dbReference type="SUPFAM" id="SSF56219">
    <property type="entry name" value="DNase I-like"/>
    <property type="match status" value="1"/>
</dbReference>
<dbReference type="EMBL" id="FXTU01000001">
    <property type="protein sequence ID" value="SMP00565.1"/>
    <property type="molecule type" value="Genomic_DNA"/>
</dbReference>
<name>A0AA45WII1_9BACL</name>
<evidence type="ECO:0000313" key="1">
    <source>
        <dbReference type="EMBL" id="SMP00565.1"/>
    </source>
</evidence>
<accession>A0AA45WII1</accession>
<protein>
    <submittedName>
        <fullName evidence="1">Uncharacterized protein</fullName>
    </submittedName>
</protein>
<reference evidence="1" key="1">
    <citation type="submission" date="2017-05" db="EMBL/GenBank/DDBJ databases">
        <authorList>
            <person name="Varghese N."/>
            <person name="Submissions S."/>
        </authorList>
    </citation>
    <scope>NUCLEOTIDE SEQUENCE</scope>
    <source>
        <strain evidence="1">DSM 45262</strain>
    </source>
</reference>